<sequence length="245" mass="26831">MFATHSSATAALSVTVVSMVFPMKLTSLFPSHHSVPKAMTQKIPLEITLISADIFENANTLTRMRVYTAVSIVGDPFSKSTTPVDEKSGRKPFWCYKLKFHVKESEDVLFQVRCRQTLGRDKDVGFVHVPVKDLLDNAAGGSQKYPQYVAYPISSRSGKANGVLYLSYMFDTETAVTGCALLPSAPPCPTASAPYFTYEDPNPCSSVPCFHKEGCFAERPTPSAPYFNVEGCFPPKPLPSAPPYP</sequence>
<dbReference type="PANTHER" id="PTHR32246">
    <property type="entry name" value="INGRESSION PROTEIN FIC1"/>
    <property type="match status" value="1"/>
</dbReference>
<feature type="domain" description="C2" evidence="1">
    <location>
        <begin position="24"/>
        <end position="145"/>
    </location>
</feature>
<proteinExistence type="predicted"/>
<dbReference type="GO" id="GO:0006952">
    <property type="term" value="P:defense response"/>
    <property type="evidence" value="ECO:0007669"/>
    <property type="project" value="InterPro"/>
</dbReference>
<evidence type="ECO:0000313" key="2">
    <source>
        <dbReference type="EMBL" id="KAK2968752.1"/>
    </source>
</evidence>
<dbReference type="EMBL" id="JAVXUO010002885">
    <property type="protein sequence ID" value="KAK2968752.1"/>
    <property type="molecule type" value="Genomic_DNA"/>
</dbReference>
<dbReference type="InterPro" id="IPR044750">
    <property type="entry name" value="C2_SRC2/BAP"/>
</dbReference>
<evidence type="ECO:0000313" key="3">
    <source>
        <dbReference type="Proteomes" id="UP001187471"/>
    </source>
</evidence>
<dbReference type="CDD" id="cd04051">
    <property type="entry name" value="C2_SRC2_like"/>
    <property type="match status" value="1"/>
</dbReference>
<dbReference type="PROSITE" id="PS50004">
    <property type="entry name" value="C2"/>
    <property type="match status" value="1"/>
</dbReference>
<keyword evidence="3" id="KW-1185">Reference proteome</keyword>
<dbReference type="AlphaFoldDB" id="A0AA88QGC9"/>
<dbReference type="SUPFAM" id="SSF49562">
    <property type="entry name" value="C2 domain (Calcium/lipid-binding domain, CaLB)"/>
    <property type="match status" value="1"/>
</dbReference>
<evidence type="ECO:0000259" key="1">
    <source>
        <dbReference type="PROSITE" id="PS50004"/>
    </source>
</evidence>
<dbReference type="Pfam" id="PF00168">
    <property type="entry name" value="C2"/>
    <property type="match status" value="1"/>
</dbReference>
<dbReference type="Gene3D" id="2.60.40.150">
    <property type="entry name" value="C2 domain"/>
    <property type="match status" value="1"/>
</dbReference>
<comment type="caution">
    <text evidence="2">The sequence shown here is derived from an EMBL/GenBank/DDBJ whole genome shotgun (WGS) entry which is preliminary data.</text>
</comment>
<protein>
    <recommendedName>
        <fullName evidence="1">C2 domain-containing protein</fullName>
    </recommendedName>
</protein>
<accession>A0AA88QGC9</accession>
<gene>
    <name evidence="2" type="ORF">RJ640_020388</name>
</gene>
<reference evidence="2" key="1">
    <citation type="submission" date="2022-12" db="EMBL/GenBank/DDBJ databases">
        <title>Draft genome assemblies for two species of Escallonia (Escalloniales).</title>
        <authorList>
            <person name="Chanderbali A."/>
            <person name="Dervinis C."/>
            <person name="Anghel I."/>
            <person name="Soltis D."/>
            <person name="Soltis P."/>
            <person name="Zapata F."/>
        </authorList>
    </citation>
    <scope>NUCLEOTIDE SEQUENCE</scope>
    <source>
        <strain evidence="2">UCBG92.1500</strain>
        <tissue evidence="2">Leaf</tissue>
    </source>
</reference>
<dbReference type="InterPro" id="IPR035892">
    <property type="entry name" value="C2_domain_sf"/>
</dbReference>
<name>A0AA88QGC9_9ASTE</name>
<dbReference type="InterPro" id="IPR000008">
    <property type="entry name" value="C2_dom"/>
</dbReference>
<organism evidence="2 3">
    <name type="scientific">Escallonia rubra</name>
    <dbReference type="NCBI Taxonomy" id="112253"/>
    <lineage>
        <taxon>Eukaryota</taxon>
        <taxon>Viridiplantae</taxon>
        <taxon>Streptophyta</taxon>
        <taxon>Embryophyta</taxon>
        <taxon>Tracheophyta</taxon>
        <taxon>Spermatophyta</taxon>
        <taxon>Magnoliopsida</taxon>
        <taxon>eudicotyledons</taxon>
        <taxon>Gunneridae</taxon>
        <taxon>Pentapetalae</taxon>
        <taxon>asterids</taxon>
        <taxon>campanulids</taxon>
        <taxon>Escalloniales</taxon>
        <taxon>Escalloniaceae</taxon>
        <taxon>Escallonia</taxon>
    </lineage>
</organism>
<dbReference type="Proteomes" id="UP001187471">
    <property type="component" value="Unassembled WGS sequence"/>
</dbReference>
<dbReference type="PANTHER" id="PTHR32246:SF173">
    <property type="entry name" value="C2 DOMAIN-CONTAINING PROTEIN"/>
    <property type="match status" value="1"/>
</dbReference>